<feature type="transmembrane region" description="Helical" evidence="6">
    <location>
        <begin position="579"/>
        <end position="599"/>
    </location>
</feature>
<feature type="region of interest" description="Disordered" evidence="5">
    <location>
        <begin position="1"/>
        <end position="25"/>
    </location>
</feature>
<feature type="transmembrane region" description="Helical" evidence="6">
    <location>
        <begin position="526"/>
        <end position="549"/>
    </location>
</feature>
<dbReference type="InterPro" id="IPR007632">
    <property type="entry name" value="Anoctamin"/>
</dbReference>
<proteinExistence type="predicted"/>
<evidence type="ECO:0000313" key="9">
    <source>
        <dbReference type="EMBL" id="KAG0687346.1"/>
    </source>
</evidence>
<evidence type="ECO:0000313" key="10">
    <source>
        <dbReference type="Proteomes" id="UP000697127"/>
    </source>
</evidence>
<protein>
    <submittedName>
        <fullName evidence="9">Uncharacterized protein</fullName>
    </submittedName>
</protein>
<evidence type="ECO:0000259" key="8">
    <source>
        <dbReference type="Pfam" id="PF20877"/>
    </source>
</evidence>
<dbReference type="PANTHER" id="PTHR12308">
    <property type="entry name" value="ANOCTAMIN"/>
    <property type="match status" value="1"/>
</dbReference>
<keyword evidence="2 6" id="KW-0812">Transmembrane</keyword>
<reference evidence="9" key="1">
    <citation type="submission" date="2020-11" db="EMBL/GenBank/DDBJ databases">
        <title>Kefir isolates.</title>
        <authorList>
            <person name="Marcisauskas S."/>
            <person name="Kim Y."/>
            <person name="Blasche S."/>
        </authorList>
    </citation>
    <scope>NUCLEOTIDE SEQUENCE</scope>
    <source>
        <strain evidence="9">Olga-1</strain>
    </source>
</reference>
<gene>
    <name evidence="9" type="ORF">C6P40_002476</name>
</gene>
<keyword evidence="3 6" id="KW-1133">Transmembrane helix</keyword>
<feature type="transmembrane region" description="Helical" evidence="6">
    <location>
        <begin position="328"/>
        <end position="351"/>
    </location>
</feature>
<feature type="transmembrane region" description="Helical" evidence="6">
    <location>
        <begin position="403"/>
        <end position="422"/>
    </location>
</feature>
<evidence type="ECO:0000256" key="4">
    <source>
        <dbReference type="ARBA" id="ARBA00023136"/>
    </source>
</evidence>
<dbReference type="GO" id="GO:0005254">
    <property type="term" value="F:chloride channel activity"/>
    <property type="evidence" value="ECO:0007669"/>
    <property type="project" value="TreeGrafter"/>
</dbReference>
<feature type="transmembrane region" description="Helical" evidence="6">
    <location>
        <begin position="371"/>
        <end position="397"/>
    </location>
</feature>
<sequence>MSQELKQRVNVVPNGSTLGKSEKSNPVKNLVNLQPDYALKVLCKYDANTKKTDGEGEASLKILIQILQLNGFIVNIRPDSNTNFVILFLTLKDDKFNELVELNKETDSLFNVPNDSKDDEKFLIAERLRLIYLKLTLPKSKGGCSIEVGKHNVKNILPVKHIINLNKESKNITKSFGKLFRKGIREQNILFLRENLGSKYALYYEFVQTYVSFLGIIALLGLINKFVFGNFSIVYAILNLFVGIICYLVIYAKDKKLTNKWNLKNINKTEPIKIEETDLIPTWKTNLRMVLFAPITIIGASGLFSAQFLCFLLEIFINEIYQGPFKSILALIPTILVCIAVPVGTIIYGIIAKKYLTFEKNPTISSENNSLLIKMFIFNCLAAYSPLLITSFIYLPLGYAVDPYLQTIQALLTKSYSVYSYIPKIPILNSEYKINNLRMSTQIFYFMVTNQVVGTLTEFIIPTLLTKILSIPKIAGILGTPASTKAIKLINIDLKEEHEFLELVRSNFNKPEVLIEDDYKQQVLQFGFLMLFGPIWSLGSVCCFIFGLIQQEGDYFKYIKLAKPVIPSRSESSQPFIQFMRLLLITGSFVSIAITLMYNNNIESGVEISSYVGRSSVDNNWLVIFGGSFISLILVQSILYCFENIINNIYDNDNNVNFEKEIKANNLLSILGKREEVNTVNIDSADSVLNEIAEYQNAF</sequence>
<feature type="domain" description="Anoctamin transmembrane" evidence="7">
    <location>
        <begin position="193"/>
        <end position="648"/>
    </location>
</feature>
<dbReference type="GO" id="GO:0032541">
    <property type="term" value="C:cortical endoplasmic reticulum"/>
    <property type="evidence" value="ECO:0007669"/>
    <property type="project" value="TreeGrafter"/>
</dbReference>
<dbReference type="Pfam" id="PF20877">
    <property type="entry name" value="Anoctamin_N"/>
    <property type="match status" value="1"/>
</dbReference>
<dbReference type="Pfam" id="PF04547">
    <property type="entry name" value="Anoctamin"/>
    <property type="match status" value="1"/>
</dbReference>
<evidence type="ECO:0000256" key="6">
    <source>
        <dbReference type="SAM" id="Phobius"/>
    </source>
</evidence>
<comment type="subcellular location">
    <subcellularLocation>
        <location evidence="1">Membrane</location>
        <topology evidence="1">Multi-pass membrane protein</topology>
    </subcellularLocation>
</comment>
<feature type="domain" description="Anoctamin alpha-beta plait" evidence="8">
    <location>
        <begin position="44"/>
        <end position="155"/>
    </location>
</feature>
<organism evidence="9 10">
    <name type="scientific">Pichia californica</name>
    <dbReference type="NCBI Taxonomy" id="460514"/>
    <lineage>
        <taxon>Eukaryota</taxon>
        <taxon>Fungi</taxon>
        <taxon>Dikarya</taxon>
        <taxon>Ascomycota</taxon>
        <taxon>Saccharomycotina</taxon>
        <taxon>Pichiomycetes</taxon>
        <taxon>Pichiales</taxon>
        <taxon>Pichiaceae</taxon>
        <taxon>Pichia</taxon>
    </lineage>
</organism>
<feature type="transmembrane region" description="Helical" evidence="6">
    <location>
        <begin position="290"/>
        <end position="316"/>
    </location>
</feature>
<feature type="transmembrane region" description="Helical" evidence="6">
    <location>
        <begin position="443"/>
        <end position="465"/>
    </location>
</feature>
<dbReference type="EMBL" id="PUHW01000275">
    <property type="protein sequence ID" value="KAG0687346.1"/>
    <property type="molecule type" value="Genomic_DNA"/>
</dbReference>
<keyword evidence="4 6" id="KW-0472">Membrane</keyword>
<dbReference type="AlphaFoldDB" id="A0A9P7BDY8"/>
<evidence type="ECO:0000256" key="1">
    <source>
        <dbReference type="ARBA" id="ARBA00004141"/>
    </source>
</evidence>
<dbReference type="OrthoDB" id="296386at2759"/>
<dbReference type="PANTHER" id="PTHR12308:SF73">
    <property type="entry name" value="ANOCTAMIN"/>
    <property type="match status" value="1"/>
</dbReference>
<name>A0A9P7BDY8_9ASCO</name>
<dbReference type="Proteomes" id="UP000697127">
    <property type="component" value="Unassembled WGS sequence"/>
</dbReference>
<evidence type="ECO:0000259" key="7">
    <source>
        <dbReference type="Pfam" id="PF04547"/>
    </source>
</evidence>
<evidence type="ECO:0000256" key="3">
    <source>
        <dbReference type="ARBA" id="ARBA00022989"/>
    </source>
</evidence>
<dbReference type="InterPro" id="IPR049452">
    <property type="entry name" value="Anoctamin_TM"/>
</dbReference>
<comment type="caution">
    <text evidence="9">The sequence shown here is derived from an EMBL/GenBank/DDBJ whole genome shotgun (WGS) entry which is preliminary data.</text>
</comment>
<feature type="transmembrane region" description="Helical" evidence="6">
    <location>
        <begin position="202"/>
        <end position="223"/>
    </location>
</feature>
<evidence type="ECO:0000256" key="2">
    <source>
        <dbReference type="ARBA" id="ARBA00022692"/>
    </source>
</evidence>
<keyword evidence="10" id="KW-1185">Reference proteome</keyword>
<dbReference type="GO" id="GO:0016020">
    <property type="term" value="C:membrane"/>
    <property type="evidence" value="ECO:0007669"/>
    <property type="project" value="UniProtKB-SubCell"/>
</dbReference>
<feature type="transmembrane region" description="Helical" evidence="6">
    <location>
        <begin position="619"/>
        <end position="642"/>
    </location>
</feature>
<accession>A0A9P7BDY8</accession>
<dbReference type="InterPro" id="IPR049456">
    <property type="entry name" value="Anoctamin_N_fung"/>
</dbReference>
<feature type="transmembrane region" description="Helical" evidence="6">
    <location>
        <begin position="229"/>
        <end position="250"/>
    </location>
</feature>
<evidence type="ECO:0000256" key="5">
    <source>
        <dbReference type="SAM" id="MobiDB-lite"/>
    </source>
</evidence>